<name>A0A4R8DVF0_9BACT</name>
<gene>
    <name evidence="2" type="ORF">EDB95_3043</name>
</gene>
<proteinExistence type="predicted"/>
<keyword evidence="1" id="KW-1133">Transmembrane helix</keyword>
<feature type="transmembrane region" description="Helical" evidence="1">
    <location>
        <begin position="14"/>
        <end position="39"/>
    </location>
</feature>
<comment type="caution">
    <text evidence="2">The sequence shown here is derived from an EMBL/GenBank/DDBJ whole genome shotgun (WGS) entry which is preliminary data.</text>
</comment>
<organism evidence="2 3">
    <name type="scientific">Dinghuibacter silviterrae</name>
    <dbReference type="NCBI Taxonomy" id="1539049"/>
    <lineage>
        <taxon>Bacteria</taxon>
        <taxon>Pseudomonadati</taxon>
        <taxon>Bacteroidota</taxon>
        <taxon>Chitinophagia</taxon>
        <taxon>Chitinophagales</taxon>
        <taxon>Chitinophagaceae</taxon>
        <taxon>Dinghuibacter</taxon>
    </lineage>
</organism>
<dbReference type="Proteomes" id="UP000294498">
    <property type="component" value="Unassembled WGS sequence"/>
</dbReference>
<reference evidence="2 3" key="1">
    <citation type="submission" date="2019-03" db="EMBL/GenBank/DDBJ databases">
        <title>Genomic Encyclopedia of Type Strains, Phase IV (KMG-IV): sequencing the most valuable type-strain genomes for metagenomic binning, comparative biology and taxonomic classification.</title>
        <authorList>
            <person name="Goeker M."/>
        </authorList>
    </citation>
    <scope>NUCLEOTIDE SEQUENCE [LARGE SCALE GENOMIC DNA]</scope>
    <source>
        <strain evidence="2 3">DSM 100059</strain>
    </source>
</reference>
<evidence type="ECO:0000313" key="2">
    <source>
        <dbReference type="EMBL" id="TDX01996.1"/>
    </source>
</evidence>
<accession>A0A4R8DVF0</accession>
<sequence>MYGNEREEEQKLRFIAWLLCYGMGIVLILGLLSLLLLVFTRRHKKLPSVPECRRLDPQAPQVHIALPAVVDFVVDEV</sequence>
<dbReference type="AlphaFoldDB" id="A0A4R8DVF0"/>
<evidence type="ECO:0000313" key="3">
    <source>
        <dbReference type="Proteomes" id="UP000294498"/>
    </source>
</evidence>
<keyword evidence="3" id="KW-1185">Reference proteome</keyword>
<evidence type="ECO:0000256" key="1">
    <source>
        <dbReference type="SAM" id="Phobius"/>
    </source>
</evidence>
<dbReference type="EMBL" id="SODV01000001">
    <property type="protein sequence ID" value="TDX01996.1"/>
    <property type="molecule type" value="Genomic_DNA"/>
</dbReference>
<protein>
    <submittedName>
        <fullName evidence="2">Uncharacterized protein</fullName>
    </submittedName>
</protein>
<keyword evidence="1" id="KW-0472">Membrane</keyword>
<keyword evidence="1" id="KW-0812">Transmembrane</keyword>